<evidence type="ECO:0000313" key="3">
    <source>
        <dbReference type="Proteomes" id="UP000242561"/>
    </source>
</evidence>
<dbReference type="RefSeq" id="WP_072558666.1">
    <property type="nucleotide sequence ID" value="NZ_CP018154.1"/>
</dbReference>
<name>A0A1L3JA77_9SPHN</name>
<keyword evidence="3" id="KW-1185">Reference proteome</keyword>
<protein>
    <recommendedName>
        <fullName evidence="1">SMEK domain-containing protein</fullName>
    </recommendedName>
</protein>
<dbReference type="STRING" id="1913578.LPB140_03400"/>
<dbReference type="EMBL" id="CP018154">
    <property type="protein sequence ID" value="APG62019.1"/>
    <property type="molecule type" value="Genomic_DNA"/>
</dbReference>
<evidence type="ECO:0000259" key="1">
    <source>
        <dbReference type="Pfam" id="PF21941"/>
    </source>
</evidence>
<dbReference type="AlphaFoldDB" id="A0A1L3JA77"/>
<dbReference type="KEGG" id="sphl:LPB140_03400"/>
<dbReference type="OrthoDB" id="9810187at2"/>
<dbReference type="NCBIfam" id="NF033859">
    <property type="entry name" value="SMEK_N"/>
    <property type="match status" value="1"/>
</dbReference>
<dbReference type="InterPro" id="IPR047740">
    <property type="entry name" value="SMEK_dom"/>
</dbReference>
<evidence type="ECO:0000313" key="2">
    <source>
        <dbReference type="EMBL" id="APG62019.1"/>
    </source>
</evidence>
<reference evidence="2 3" key="1">
    <citation type="submission" date="2016-11" db="EMBL/GenBank/DDBJ databases">
        <title>Sphingorhabdus sp. LPB0140, isolated from marine environment.</title>
        <authorList>
            <person name="Kim E."/>
            <person name="Yi H."/>
        </authorList>
    </citation>
    <scope>NUCLEOTIDE SEQUENCE [LARGE SCALE GENOMIC DNA]</scope>
    <source>
        <strain evidence="2 3">LPB0140</strain>
    </source>
</reference>
<feature type="domain" description="SMEK" evidence="1">
    <location>
        <begin position="11"/>
        <end position="148"/>
    </location>
</feature>
<dbReference type="Pfam" id="PF21941">
    <property type="entry name" value="SMEK_N"/>
    <property type="match status" value="1"/>
</dbReference>
<gene>
    <name evidence="2" type="ORF">LPB140_03400</name>
</gene>
<proteinExistence type="predicted"/>
<accession>A0A1L3JA77</accession>
<organism evidence="2 3">
    <name type="scientific">Sphingorhabdus lutea</name>
    <dbReference type="NCBI Taxonomy" id="1913578"/>
    <lineage>
        <taxon>Bacteria</taxon>
        <taxon>Pseudomonadati</taxon>
        <taxon>Pseudomonadota</taxon>
        <taxon>Alphaproteobacteria</taxon>
        <taxon>Sphingomonadales</taxon>
        <taxon>Sphingomonadaceae</taxon>
        <taxon>Sphingorhabdus</taxon>
    </lineage>
</organism>
<sequence>MSLNRKADLDRITEILSYLKSQVELSNPSNFTDINIYAESFYRDFLNIVFGYNLINVNILEPNSAAIDLGDVGSKVAIQVTSTSDISKAKKTVKSFNDKNLHEKYDSLIILNIAMKKKHKKQLIGEETKYQFDVSSGVWDISDLIKVIGDKSAEEISKVRTFLEGQVTFENSASLPKEIKTFQALIALLSDEDHPGVGVGFIEEPDPKGKIEDRFSDHTQYLKNEFKELYTEYGDVLSDVFENEDLGQVRLRRLRLHLKKHSDQILTDCAGDAKKALENLVQNFEGRLVAERVEFDSSAIRFFLISELIKCNVFPNKEVVNV</sequence>
<dbReference type="Proteomes" id="UP000242561">
    <property type="component" value="Chromosome"/>
</dbReference>